<gene>
    <name evidence="1" type="ORF">FSC37_09215</name>
</gene>
<evidence type="ECO:0000313" key="1">
    <source>
        <dbReference type="EMBL" id="TXC66028.1"/>
    </source>
</evidence>
<organism evidence="1 2">
    <name type="scientific">Piscinibacter aquaticus</name>
    <dbReference type="NCBI Taxonomy" id="392597"/>
    <lineage>
        <taxon>Bacteria</taxon>
        <taxon>Pseudomonadati</taxon>
        <taxon>Pseudomonadota</taxon>
        <taxon>Betaproteobacteria</taxon>
        <taxon>Burkholderiales</taxon>
        <taxon>Sphaerotilaceae</taxon>
        <taxon>Piscinibacter</taxon>
    </lineage>
</organism>
<dbReference type="Gene3D" id="3.40.50.300">
    <property type="entry name" value="P-loop containing nucleotide triphosphate hydrolases"/>
    <property type="match status" value="1"/>
</dbReference>
<reference evidence="1 2" key="1">
    <citation type="submission" date="2019-08" db="EMBL/GenBank/DDBJ databases">
        <authorList>
            <person name="Khan S.A."/>
            <person name="Jeon C.O."/>
            <person name="Jeong S.E."/>
        </authorList>
    </citation>
    <scope>NUCLEOTIDE SEQUENCE [LARGE SCALE GENOMIC DNA]</scope>
    <source>
        <strain evidence="2">IMCC1728</strain>
    </source>
</reference>
<dbReference type="AlphaFoldDB" id="A0A5C6U2Y2"/>
<dbReference type="EMBL" id="VOPW01000001">
    <property type="protein sequence ID" value="TXC66028.1"/>
    <property type="molecule type" value="Genomic_DNA"/>
</dbReference>
<proteinExistence type="predicted"/>
<accession>A0A5C6U2Y2</accession>
<dbReference type="Proteomes" id="UP000321832">
    <property type="component" value="Unassembled WGS sequence"/>
</dbReference>
<keyword evidence="2" id="KW-1185">Reference proteome</keyword>
<name>A0A5C6U2Y2_9BURK</name>
<sequence length="218" mass="24401">MAADRKGESWAILAASEMGKGVWLKARWPRPRPSRPVIWDTNDEYDRAARAVGSLAELVRAIAAPAFAVRYVPRARKDADLRREFEAWCTIVYHAAGSTIVVEELADVTSPSFAPPAWRKLNTRGRHHQGLVLYWCSQSPAFIDKASLGNATHMHVGYLGEPRHRQAAAAHMGCRPEDIDALQQGEWIEYVKATKERTQGRVSIPGVATKPRARRERP</sequence>
<comment type="caution">
    <text evidence="1">The sequence shown here is derived from an EMBL/GenBank/DDBJ whole genome shotgun (WGS) entry which is preliminary data.</text>
</comment>
<evidence type="ECO:0008006" key="3">
    <source>
        <dbReference type="Google" id="ProtNLM"/>
    </source>
</evidence>
<dbReference type="InterPro" id="IPR027417">
    <property type="entry name" value="P-loop_NTPase"/>
</dbReference>
<protein>
    <recommendedName>
        <fullName evidence="3">ATP-binding protein</fullName>
    </recommendedName>
</protein>
<evidence type="ECO:0000313" key="2">
    <source>
        <dbReference type="Proteomes" id="UP000321832"/>
    </source>
</evidence>